<comment type="caution">
    <text evidence="9">The sequence shown here is derived from an EMBL/GenBank/DDBJ whole genome shotgun (WGS) entry which is preliminary data.</text>
</comment>
<reference evidence="9 10" key="1">
    <citation type="journal article" date="2019" name="Genome Biol. Evol.">
        <title>Insights into the evolution of the New World diploid cottons (Gossypium, subgenus Houzingenia) based on genome sequencing.</title>
        <authorList>
            <person name="Grover C.E."/>
            <person name="Arick M.A. 2nd"/>
            <person name="Thrash A."/>
            <person name="Conover J.L."/>
            <person name="Sanders W.S."/>
            <person name="Peterson D.G."/>
            <person name="Frelichowski J.E."/>
            <person name="Scheffler J.A."/>
            <person name="Scheffler B.E."/>
            <person name="Wendel J.F."/>
        </authorList>
    </citation>
    <scope>NUCLEOTIDE SEQUENCE [LARGE SCALE GENOMIC DNA]</scope>
    <source>
        <strain evidence="9">185</strain>
        <tissue evidence="9">Leaf</tissue>
    </source>
</reference>
<dbReference type="PANTHER" id="PTHR22966:SF29">
    <property type="entry name" value="PLANT CYSTEINE OXIDASE 3"/>
    <property type="match status" value="1"/>
</dbReference>
<organism evidence="9 10">
    <name type="scientific">Gossypium aridum</name>
    <name type="common">American cotton</name>
    <name type="synonym">Erioxylum aridum</name>
    <dbReference type="NCBI Taxonomy" id="34290"/>
    <lineage>
        <taxon>Eukaryota</taxon>
        <taxon>Viridiplantae</taxon>
        <taxon>Streptophyta</taxon>
        <taxon>Embryophyta</taxon>
        <taxon>Tracheophyta</taxon>
        <taxon>Spermatophyta</taxon>
        <taxon>Magnoliopsida</taxon>
        <taxon>eudicotyledons</taxon>
        <taxon>Gunneridae</taxon>
        <taxon>Pentapetalae</taxon>
        <taxon>rosids</taxon>
        <taxon>malvids</taxon>
        <taxon>Malvales</taxon>
        <taxon>Malvaceae</taxon>
        <taxon>Malvoideae</taxon>
        <taxon>Gossypium</taxon>
    </lineage>
</organism>
<dbReference type="InterPro" id="IPR011051">
    <property type="entry name" value="RmlC_Cupin_sf"/>
</dbReference>
<sequence>MPFFTDTFGPADVGLKEESPDDDRGHGFFGLNRVIRWAQPITYLDIHECDSFTMCIFCFPTSSVIPLHDHPGMTVFSKVLYGSMHVKAYDWVEPSCIKESQEPGCPQGLVLMYFLYITIIITSCWQ</sequence>
<dbReference type="InterPro" id="IPR012864">
    <property type="entry name" value="PCO/ADO"/>
</dbReference>
<dbReference type="SUPFAM" id="SSF51182">
    <property type="entry name" value="RmlC-like cupins"/>
    <property type="match status" value="1"/>
</dbReference>
<proteinExistence type="inferred from homology"/>
<evidence type="ECO:0000256" key="1">
    <source>
        <dbReference type="ARBA" id="ARBA00001954"/>
    </source>
</evidence>
<dbReference type="GO" id="GO:0070483">
    <property type="term" value="P:detection of hypoxia"/>
    <property type="evidence" value="ECO:0007669"/>
    <property type="project" value="UniProtKB-ARBA"/>
</dbReference>
<dbReference type="InterPro" id="IPR014710">
    <property type="entry name" value="RmlC-like_jellyroll"/>
</dbReference>
<keyword evidence="10" id="KW-1185">Reference proteome</keyword>
<feature type="region of interest" description="Disordered" evidence="8">
    <location>
        <begin position="1"/>
        <end position="22"/>
    </location>
</feature>
<evidence type="ECO:0000256" key="2">
    <source>
        <dbReference type="ARBA" id="ARBA00006622"/>
    </source>
</evidence>
<gene>
    <name evidence="9" type="ORF">Goari_013159</name>
</gene>
<evidence type="ECO:0000256" key="8">
    <source>
        <dbReference type="SAM" id="MobiDB-lite"/>
    </source>
</evidence>
<dbReference type="GO" id="GO:0046872">
    <property type="term" value="F:metal ion binding"/>
    <property type="evidence" value="ECO:0007669"/>
    <property type="project" value="UniProtKB-KW"/>
</dbReference>
<dbReference type="GO" id="GO:0017172">
    <property type="term" value="F:cysteine dioxygenase activity"/>
    <property type="evidence" value="ECO:0007669"/>
    <property type="project" value="UniProtKB-EC"/>
</dbReference>
<dbReference type="EC" id="1.13.11.20" evidence="3"/>
<evidence type="ECO:0000313" key="10">
    <source>
        <dbReference type="Proteomes" id="UP000593577"/>
    </source>
</evidence>
<comment type="similarity">
    <text evidence="2">Belongs to the cysteine dioxygenase family.</text>
</comment>
<name>A0A7J8XDY9_GOSAI</name>
<keyword evidence="6" id="KW-0408">Iron</keyword>
<dbReference type="AlphaFoldDB" id="A0A7J8XDY9"/>
<evidence type="ECO:0000256" key="3">
    <source>
        <dbReference type="ARBA" id="ARBA00013133"/>
    </source>
</evidence>
<dbReference type="Pfam" id="PF07847">
    <property type="entry name" value="PCO_ADO"/>
    <property type="match status" value="1"/>
</dbReference>
<dbReference type="Gene3D" id="2.60.120.10">
    <property type="entry name" value="Jelly Rolls"/>
    <property type="match status" value="1"/>
</dbReference>
<comment type="catalytic activity">
    <reaction evidence="7">
        <text>L-cysteine + O2 = 3-sulfino-L-alanine + H(+)</text>
        <dbReference type="Rhea" id="RHEA:20441"/>
        <dbReference type="ChEBI" id="CHEBI:15378"/>
        <dbReference type="ChEBI" id="CHEBI:15379"/>
        <dbReference type="ChEBI" id="CHEBI:35235"/>
        <dbReference type="ChEBI" id="CHEBI:61085"/>
        <dbReference type="EC" id="1.13.11.20"/>
    </reaction>
    <physiologicalReaction direction="left-to-right" evidence="7">
        <dbReference type="Rhea" id="RHEA:20442"/>
    </physiologicalReaction>
</comment>
<evidence type="ECO:0000313" key="9">
    <source>
        <dbReference type="EMBL" id="MBA0685501.1"/>
    </source>
</evidence>
<accession>A0A7J8XDY9</accession>
<evidence type="ECO:0000256" key="7">
    <source>
        <dbReference type="ARBA" id="ARBA00024284"/>
    </source>
</evidence>
<dbReference type="EMBL" id="JABFAA010000007">
    <property type="protein sequence ID" value="MBA0685501.1"/>
    <property type="molecule type" value="Genomic_DNA"/>
</dbReference>
<keyword evidence="5" id="KW-0560">Oxidoreductase</keyword>
<dbReference type="Proteomes" id="UP000593577">
    <property type="component" value="Unassembled WGS sequence"/>
</dbReference>
<keyword evidence="4" id="KW-0479">Metal-binding</keyword>
<protein>
    <recommendedName>
        <fullName evidence="3">cysteine dioxygenase</fullName>
        <ecNumber evidence="3">1.13.11.20</ecNumber>
    </recommendedName>
</protein>
<comment type="cofactor">
    <cofactor evidence="1">
        <name>Fe(2+)</name>
        <dbReference type="ChEBI" id="CHEBI:29033"/>
    </cofactor>
</comment>
<evidence type="ECO:0000256" key="6">
    <source>
        <dbReference type="ARBA" id="ARBA00023004"/>
    </source>
</evidence>
<evidence type="ECO:0000256" key="4">
    <source>
        <dbReference type="ARBA" id="ARBA00022723"/>
    </source>
</evidence>
<evidence type="ECO:0000256" key="5">
    <source>
        <dbReference type="ARBA" id="ARBA00023002"/>
    </source>
</evidence>
<dbReference type="PANTHER" id="PTHR22966">
    <property type="entry name" value="2-AMINOETHANETHIOL DIOXYGENASE"/>
    <property type="match status" value="1"/>
</dbReference>